<dbReference type="AlphaFoldDB" id="A0A450SD21"/>
<evidence type="ECO:0000313" key="1">
    <source>
        <dbReference type="EMBL" id="VFJ50295.1"/>
    </source>
</evidence>
<dbReference type="EMBL" id="CAADEX010000108">
    <property type="protein sequence ID" value="VFJ62251.1"/>
    <property type="molecule type" value="Genomic_DNA"/>
</dbReference>
<accession>A0A450SD21</accession>
<proteinExistence type="predicted"/>
<reference evidence="1" key="1">
    <citation type="submission" date="2019-02" db="EMBL/GenBank/DDBJ databases">
        <authorList>
            <person name="Gruber-Vodicka R. H."/>
            <person name="Seah K. B. B."/>
        </authorList>
    </citation>
    <scope>NUCLEOTIDE SEQUENCE</scope>
    <source>
        <strain evidence="1">BECK_DK161</strain>
        <strain evidence="2">BECK_DK47</strain>
    </source>
</reference>
<protein>
    <submittedName>
        <fullName evidence="1">Uncharacterized protein</fullName>
    </submittedName>
</protein>
<organism evidence="1">
    <name type="scientific">Candidatus Kentrum sp. DK</name>
    <dbReference type="NCBI Taxonomy" id="2126562"/>
    <lineage>
        <taxon>Bacteria</taxon>
        <taxon>Pseudomonadati</taxon>
        <taxon>Pseudomonadota</taxon>
        <taxon>Gammaproteobacteria</taxon>
        <taxon>Candidatus Kentrum</taxon>
    </lineage>
</organism>
<dbReference type="EMBL" id="CAADEY010000028">
    <property type="protein sequence ID" value="VFJ50295.1"/>
    <property type="molecule type" value="Genomic_DNA"/>
</dbReference>
<gene>
    <name evidence="2" type="ORF">BECKDK2373B_GA0170837_110814</name>
    <name evidence="1" type="ORF">BECKDK2373C_GA0170839_102831</name>
</gene>
<name>A0A450SD21_9GAMM</name>
<evidence type="ECO:0000313" key="2">
    <source>
        <dbReference type="EMBL" id="VFJ62251.1"/>
    </source>
</evidence>
<sequence>MKEAHDPIEELRRVRRGISEEFGHDPRRYIAYLDNLRAEYFEQTRWYEESPNGRFERNRPKFPIE</sequence>